<dbReference type="EMBL" id="JAGEPA010000001">
    <property type="protein sequence ID" value="MBO1434117.1"/>
    <property type="molecule type" value="Genomic_DNA"/>
</dbReference>
<dbReference type="Pfam" id="PF00005">
    <property type="entry name" value="ABC_tran"/>
    <property type="match status" value="2"/>
</dbReference>
<dbReference type="InterPro" id="IPR017871">
    <property type="entry name" value="ABC_transporter-like_CS"/>
</dbReference>
<keyword evidence="10" id="KW-1185">Reference proteome</keyword>
<evidence type="ECO:0000256" key="3">
    <source>
        <dbReference type="ARBA" id="ARBA00022597"/>
    </source>
</evidence>
<evidence type="ECO:0000256" key="2">
    <source>
        <dbReference type="ARBA" id="ARBA00022448"/>
    </source>
</evidence>
<evidence type="ECO:0000313" key="9">
    <source>
        <dbReference type="EMBL" id="MBO1434117.1"/>
    </source>
</evidence>
<comment type="similarity">
    <text evidence="1">Belongs to the ABC transporter superfamily.</text>
</comment>
<comment type="caution">
    <text evidence="9">The sequence shown here is derived from an EMBL/GenBank/DDBJ whole genome shotgun (WGS) entry which is preliminary data.</text>
</comment>
<accession>A0ABS3MRJ2</accession>
<dbReference type="CDD" id="cd03215">
    <property type="entry name" value="ABC_Carb_Monos_II"/>
    <property type="match status" value="1"/>
</dbReference>
<dbReference type="InterPro" id="IPR027417">
    <property type="entry name" value="P-loop_NTPase"/>
</dbReference>
<name>A0ABS3MRJ2_9BRAD</name>
<dbReference type="InterPro" id="IPR003593">
    <property type="entry name" value="AAA+_ATPase"/>
</dbReference>
<evidence type="ECO:0000256" key="4">
    <source>
        <dbReference type="ARBA" id="ARBA00022737"/>
    </source>
</evidence>
<organism evidence="9 10">
    <name type="scientific">Bradyrhizobium quebecense</name>
    <dbReference type="NCBI Taxonomy" id="2748629"/>
    <lineage>
        <taxon>Bacteria</taxon>
        <taxon>Pseudomonadati</taxon>
        <taxon>Pseudomonadota</taxon>
        <taxon>Alphaproteobacteria</taxon>
        <taxon>Hyphomicrobiales</taxon>
        <taxon>Nitrobacteraceae</taxon>
        <taxon>Bradyrhizobium</taxon>
    </lineage>
</organism>
<evidence type="ECO:0000256" key="1">
    <source>
        <dbReference type="ARBA" id="ARBA00005417"/>
    </source>
</evidence>
<dbReference type="PROSITE" id="PS00211">
    <property type="entry name" value="ABC_TRANSPORTER_1"/>
    <property type="match status" value="1"/>
</dbReference>
<dbReference type="PANTHER" id="PTHR43790:SF9">
    <property type="entry name" value="GALACTOFURANOSE TRANSPORTER ATP-BINDING PROTEIN YTFR"/>
    <property type="match status" value="1"/>
</dbReference>
<dbReference type="InterPro" id="IPR050107">
    <property type="entry name" value="ABC_carbohydrate_import_ATPase"/>
</dbReference>
<comment type="function">
    <text evidence="7">Involved in beta-(1--&gt;2)glucan export. Transmembrane domains (TMD) form a pore in the inner membrane and the ATP-binding domain (NBD) is responsible for energy generation.</text>
</comment>
<sequence length="512" mass="56058">MNDGVTQAVTATQSATREPVLQISNGSKIYGGVHAIEGVNFDLYPGEVHALVGENGAGKSTLCKAIAGAINLTSGDYLLDGKPADFEQPRDALDAGICMVYQETSLVPTMTAAQNIELGNEKLLTRFRTLNIQAQQLLQSLNFHVDPATPVALLGTAKKQMVEIARAIYNKARIIIFDEPTASLTPEEIVHFFHLVRDLRARGVSIIYISHALEESLQIADRITVLRDGKLVITAPAKQLTRDALVQHMVGREVAQAVYGGREKTHQRREKVLTVENVTMGMAVKNMSFSVYAGEVVGIAGLIGSGRTEIAKIVYGALKRNLVNGGTIRLRGKPIRYRVPRQAINDGIAYITEDRKANGFFETMVVDDNVYIGSLATRKGWSFLLSRARRSKLANYWVERLKISALQRKAKIIELSGGNQQKVVLAKTLVQEPSIIFFDEPTRGVDVGTIPHIHGEIRRLADEGKAVVVISSYLPEILAVSDRILVARTGRIVAEFDAADATQDKILYAAVH</sequence>
<dbReference type="CDD" id="cd03216">
    <property type="entry name" value="ABC_Carb_Monos_I"/>
    <property type="match status" value="1"/>
</dbReference>
<dbReference type="RefSeq" id="WP_207836681.1">
    <property type="nucleotide sequence ID" value="NZ_CP088282.1"/>
</dbReference>
<keyword evidence="3" id="KW-0762">Sugar transport</keyword>
<gene>
    <name evidence="9" type="ORF">J4P68_33175</name>
</gene>
<evidence type="ECO:0000256" key="6">
    <source>
        <dbReference type="ARBA" id="ARBA00022840"/>
    </source>
</evidence>
<dbReference type="SMART" id="SM00382">
    <property type="entry name" value="AAA"/>
    <property type="match status" value="2"/>
</dbReference>
<evidence type="ECO:0000259" key="8">
    <source>
        <dbReference type="PROSITE" id="PS50893"/>
    </source>
</evidence>
<keyword evidence="4" id="KW-0677">Repeat</keyword>
<keyword evidence="6 9" id="KW-0067">ATP-binding</keyword>
<feature type="domain" description="ABC transporter" evidence="8">
    <location>
        <begin position="267"/>
        <end position="511"/>
    </location>
</feature>
<dbReference type="InterPro" id="IPR003439">
    <property type="entry name" value="ABC_transporter-like_ATP-bd"/>
</dbReference>
<keyword evidence="5" id="KW-0547">Nucleotide-binding</keyword>
<feature type="domain" description="ABC transporter" evidence="8">
    <location>
        <begin position="21"/>
        <end position="253"/>
    </location>
</feature>
<dbReference type="GO" id="GO:0005524">
    <property type="term" value="F:ATP binding"/>
    <property type="evidence" value="ECO:0007669"/>
    <property type="project" value="UniProtKB-KW"/>
</dbReference>
<dbReference type="PROSITE" id="PS50893">
    <property type="entry name" value="ABC_TRANSPORTER_2"/>
    <property type="match status" value="2"/>
</dbReference>
<proteinExistence type="inferred from homology"/>
<dbReference type="Proteomes" id="UP000692816">
    <property type="component" value="Unassembled WGS sequence"/>
</dbReference>
<evidence type="ECO:0000256" key="5">
    <source>
        <dbReference type="ARBA" id="ARBA00022741"/>
    </source>
</evidence>
<keyword evidence="2" id="KW-0813">Transport</keyword>
<protein>
    <submittedName>
        <fullName evidence="9">Sugar ABC transporter ATP-binding protein</fullName>
    </submittedName>
</protein>
<dbReference type="SUPFAM" id="SSF52540">
    <property type="entry name" value="P-loop containing nucleoside triphosphate hydrolases"/>
    <property type="match status" value="2"/>
</dbReference>
<evidence type="ECO:0000313" key="10">
    <source>
        <dbReference type="Proteomes" id="UP000692816"/>
    </source>
</evidence>
<dbReference type="Gene3D" id="3.40.50.300">
    <property type="entry name" value="P-loop containing nucleotide triphosphate hydrolases"/>
    <property type="match status" value="2"/>
</dbReference>
<reference evidence="9" key="1">
    <citation type="journal article" date="2021" name="Int. J. Syst. Evol. Microbiol.">
        <title>Bradyrhizobium septentrionale sp. nov. (sv. septentrionale) and Bradyrhizobium quebecense sp. nov. (sv. septentrionale) associated with legumes native to Canada possess rearranged symbiosis genes and numerous insertion sequences.</title>
        <authorList>
            <person name="Bromfield E.S.P."/>
            <person name="Cloutier S."/>
        </authorList>
    </citation>
    <scope>NUCLEOTIDE SEQUENCE</scope>
    <source>
        <strain evidence="9">12S5</strain>
    </source>
</reference>
<evidence type="ECO:0000256" key="7">
    <source>
        <dbReference type="ARBA" id="ARBA00024722"/>
    </source>
</evidence>
<dbReference type="PANTHER" id="PTHR43790">
    <property type="entry name" value="CARBOHYDRATE TRANSPORT ATP-BINDING PROTEIN MG119-RELATED"/>
    <property type="match status" value="1"/>
</dbReference>